<evidence type="ECO:0000313" key="2">
    <source>
        <dbReference type="EMBL" id="KJA16362.1"/>
    </source>
</evidence>
<organism evidence="2 3">
    <name type="scientific">Hypholoma sublateritium (strain FD-334 SS-4)</name>
    <dbReference type="NCBI Taxonomy" id="945553"/>
    <lineage>
        <taxon>Eukaryota</taxon>
        <taxon>Fungi</taxon>
        <taxon>Dikarya</taxon>
        <taxon>Basidiomycota</taxon>
        <taxon>Agaricomycotina</taxon>
        <taxon>Agaricomycetes</taxon>
        <taxon>Agaricomycetidae</taxon>
        <taxon>Agaricales</taxon>
        <taxon>Agaricineae</taxon>
        <taxon>Strophariaceae</taxon>
        <taxon>Hypholoma</taxon>
    </lineage>
</organism>
<dbReference type="OrthoDB" id="5303367at2759"/>
<dbReference type="PANTHER" id="PTHR10622">
    <property type="entry name" value="HET DOMAIN-CONTAINING PROTEIN"/>
    <property type="match status" value="1"/>
</dbReference>
<name>A0A0D2KP20_HYPSF</name>
<accession>A0A0D2KP20</accession>
<dbReference type="AlphaFoldDB" id="A0A0D2KP20"/>
<dbReference type="InterPro" id="IPR010730">
    <property type="entry name" value="HET"/>
</dbReference>
<protein>
    <recommendedName>
        <fullName evidence="1">Heterokaryon incompatibility domain-containing protein</fullName>
    </recommendedName>
</protein>
<dbReference type="STRING" id="945553.A0A0D2KP20"/>
<proteinExistence type="predicted"/>
<dbReference type="PANTHER" id="PTHR10622:SF10">
    <property type="entry name" value="HET DOMAIN-CONTAINING PROTEIN"/>
    <property type="match status" value="1"/>
</dbReference>
<feature type="domain" description="Heterokaryon incompatibility" evidence="1">
    <location>
        <begin position="206"/>
        <end position="295"/>
    </location>
</feature>
<gene>
    <name evidence="2" type="ORF">HYPSUDRAFT_293551</name>
</gene>
<reference evidence="3" key="1">
    <citation type="submission" date="2014-04" db="EMBL/GenBank/DDBJ databases">
        <title>Evolutionary Origins and Diversification of the Mycorrhizal Mutualists.</title>
        <authorList>
            <consortium name="DOE Joint Genome Institute"/>
            <consortium name="Mycorrhizal Genomics Consortium"/>
            <person name="Kohler A."/>
            <person name="Kuo A."/>
            <person name="Nagy L.G."/>
            <person name="Floudas D."/>
            <person name="Copeland A."/>
            <person name="Barry K.W."/>
            <person name="Cichocki N."/>
            <person name="Veneault-Fourrey C."/>
            <person name="LaButti K."/>
            <person name="Lindquist E.A."/>
            <person name="Lipzen A."/>
            <person name="Lundell T."/>
            <person name="Morin E."/>
            <person name="Murat C."/>
            <person name="Riley R."/>
            <person name="Ohm R."/>
            <person name="Sun H."/>
            <person name="Tunlid A."/>
            <person name="Henrissat B."/>
            <person name="Grigoriev I.V."/>
            <person name="Hibbett D.S."/>
            <person name="Martin F."/>
        </authorList>
    </citation>
    <scope>NUCLEOTIDE SEQUENCE [LARGE SCALE GENOMIC DNA]</scope>
    <source>
        <strain evidence="3">FD-334 SS-4</strain>
    </source>
</reference>
<sequence>MVSGAQAEGFLAALVSFMQPIMHAYVPGSASIQDASTVDRSGEDGKRYGNEGQILLAALQDFISATMRLKIANSEKKPEDIGAIPDEQDKPGEKTIEIIADIPRQIPCPEIQNKIIDALRPRIFNEMPIRVLAFASAGESLEIIDRGEMFRRVLAKVYTSTSTPAFDADWTHAQQMTLSDEPEISDAGYREQKHLLVELVRLHSRYAILSHTWIRDTPGDIVFQDWATRAANPRGNRKIDMFCAVAARDYGVAFGWMDTVCIDKTSSSELDEAIRSMYKWYRGAHVCIAYMAETRALARMHRDSWFSRGWTLQELLAPTHIRFYDMDWDDFFTEGATALRDLPFFPAAPLTVADIHREIRTATSISEYEVSLFRRGDTERIALSRRFQLASKRQVTREEDGAYSLMGLLGVDLSVAYGEGAARAFFRLVRELLATKTHVLDLFNHAYWGAPQNRLLPVRILQYFYRTHHFDPYTRDGRAASLLDRWQPLEPIVLTHLGVRIPLLLAPALKLPADAERCEFVPKGEFYASISLDIWSDTEGTVVSCDNYNVLDARIYEDRHLEAQSDYMRSTITRQNITFGIMNFGMDGDNVLLPQEQQCFSVMLDCGLIPPGHIYPSDNSNIHIVPTHGAPIFQFGSSRGTYRIPRGELERHGLQLVTLFL</sequence>
<evidence type="ECO:0000259" key="1">
    <source>
        <dbReference type="Pfam" id="PF06985"/>
    </source>
</evidence>
<dbReference type="EMBL" id="KN817622">
    <property type="protein sequence ID" value="KJA16362.1"/>
    <property type="molecule type" value="Genomic_DNA"/>
</dbReference>
<dbReference type="Pfam" id="PF06985">
    <property type="entry name" value="HET"/>
    <property type="match status" value="1"/>
</dbReference>
<keyword evidence="3" id="KW-1185">Reference proteome</keyword>
<dbReference type="Proteomes" id="UP000054270">
    <property type="component" value="Unassembled WGS sequence"/>
</dbReference>
<evidence type="ECO:0000313" key="3">
    <source>
        <dbReference type="Proteomes" id="UP000054270"/>
    </source>
</evidence>